<evidence type="ECO:0000313" key="2">
    <source>
        <dbReference type="EMBL" id="VFI33327.1"/>
    </source>
</evidence>
<reference evidence="3 4" key="1">
    <citation type="submission" date="2019-04" db="EMBL/GenBank/DDBJ databases">
        <authorList>
            <consortium name="Pathogen Informatics"/>
        </authorList>
    </citation>
    <scope>NUCLEOTIDE SEQUENCE [LARGE SCALE GENOMIC DNA]</scope>
    <source>
        <strain evidence="2">GPS_HK_21-sc-2296565</strain>
        <strain evidence="3 4">GPSC38</strain>
    </source>
</reference>
<keyword evidence="1" id="KW-0812">Transmembrane</keyword>
<evidence type="ECO:0000313" key="3">
    <source>
        <dbReference type="EMBL" id="VSJ54721.1"/>
    </source>
</evidence>
<dbReference type="Proteomes" id="UP000314170">
    <property type="component" value="Unassembled WGS sequence"/>
</dbReference>
<feature type="transmembrane region" description="Helical" evidence="1">
    <location>
        <begin position="74"/>
        <end position="94"/>
    </location>
</feature>
<dbReference type="AlphaFoldDB" id="A0A0D6J618"/>
<dbReference type="EMBL" id="LR216058">
    <property type="protein sequence ID" value="VFI33327.1"/>
    <property type="molecule type" value="Genomic_DNA"/>
</dbReference>
<organism evidence="3 4">
    <name type="scientific">Streptococcus pneumoniae</name>
    <dbReference type="NCBI Taxonomy" id="1313"/>
    <lineage>
        <taxon>Bacteria</taxon>
        <taxon>Bacillati</taxon>
        <taxon>Bacillota</taxon>
        <taxon>Bacilli</taxon>
        <taxon>Lactobacillales</taxon>
        <taxon>Streptococcaceae</taxon>
        <taxon>Streptococcus</taxon>
    </lineage>
</organism>
<evidence type="ECO:0000256" key="1">
    <source>
        <dbReference type="SAM" id="Phobius"/>
    </source>
</evidence>
<proteinExistence type="predicted"/>
<gene>
    <name evidence="3" type="ORF">SAMEA104154639_01957</name>
    <name evidence="2" type="ORF">SAMEA3431391_02101</name>
</gene>
<evidence type="ECO:0000313" key="4">
    <source>
        <dbReference type="Proteomes" id="UP000314170"/>
    </source>
</evidence>
<keyword evidence="1" id="KW-1133">Transmembrane helix</keyword>
<dbReference type="Proteomes" id="UP000290138">
    <property type="component" value="Chromosome"/>
</dbReference>
<sequence length="112" mass="11818">MADGSRKLAEGGTKLTSGLEDLQTGLASLGQGLGNASDQLKSVSTESKNAEILSNPLNLSKTDNDQVPVNGIAIAPYMISVALFFAAISTNMIFAKLPSGRHPESRWAWLKS</sequence>
<dbReference type="EMBL" id="CABBZR010000022">
    <property type="protein sequence ID" value="VSJ54721.1"/>
    <property type="molecule type" value="Genomic_DNA"/>
</dbReference>
<name>A0A0D6J618_STREE</name>
<keyword evidence="1" id="KW-0472">Membrane</keyword>
<accession>A0A0D6J618</accession>
<protein>
    <submittedName>
        <fullName evidence="3">Phage infection protein</fullName>
    </submittedName>
</protein>